<protein>
    <submittedName>
        <fullName evidence="1">Uncharacterized protein</fullName>
    </submittedName>
</protein>
<organism evidence="1 2">
    <name type="scientific">Synaphobranchus kaupii</name>
    <name type="common">Kaup's arrowtooth eel</name>
    <dbReference type="NCBI Taxonomy" id="118154"/>
    <lineage>
        <taxon>Eukaryota</taxon>
        <taxon>Metazoa</taxon>
        <taxon>Chordata</taxon>
        <taxon>Craniata</taxon>
        <taxon>Vertebrata</taxon>
        <taxon>Euteleostomi</taxon>
        <taxon>Actinopterygii</taxon>
        <taxon>Neopterygii</taxon>
        <taxon>Teleostei</taxon>
        <taxon>Anguilliformes</taxon>
        <taxon>Synaphobranchidae</taxon>
        <taxon>Synaphobranchus</taxon>
    </lineage>
</organism>
<dbReference type="AlphaFoldDB" id="A0A9Q1EAS4"/>
<dbReference type="Proteomes" id="UP001152622">
    <property type="component" value="Chromosome 20"/>
</dbReference>
<accession>A0A9Q1EAS4</accession>
<gene>
    <name evidence="1" type="ORF">SKAU_G00387600</name>
</gene>
<comment type="caution">
    <text evidence="1">The sequence shown here is derived from an EMBL/GenBank/DDBJ whole genome shotgun (WGS) entry which is preliminary data.</text>
</comment>
<keyword evidence="2" id="KW-1185">Reference proteome</keyword>
<name>A0A9Q1EAS4_SYNKA</name>
<dbReference type="EMBL" id="JAINUF010000020">
    <property type="protein sequence ID" value="KAJ8335418.1"/>
    <property type="molecule type" value="Genomic_DNA"/>
</dbReference>
<reference evidence="1" key="1">
    <citation type="journal article" date="2023" name="Science">
        <title>Genome structures resolve the early diversification of teleost fishes.</title>
        <authorList>
            <person name="Parey E."/>
            <person name="Louis A."/>
            <person name="Montfort J."/>
            <person name="Bouchez O."/>
            <person name="Roques C."/>
            <person name="Iampietro C."/>
            <person name="Lluch J."/>
            <person name="Castinel A."/>
            <person name="Donnadieu C."/>
            <person name="Desvignes T."/>
            <person name="Floi Bucao C."/>
            <person name="Jouanno E."/>
            <person name="Wen M."/>
            <person name="Mejri S."/>
            <person name="Dirks R."/>
            <person name="Jansen H."/>
            <person name="Henkel C."/>
            <person name="Chen W.J."/>
            <person name="Zahm M."/>
            <person name="Cabau C."/>
            <person name="Klopp C."/>
            <person name="Thompson A.W."/>
            <person name="Robinson-Rechavi M."/>
            <person name="Braasch I."/>
            <person name="Lecointre G."/>
            <person name="Bobe J."/>
            <person name="Postlethwait J.H."/>
            <person name="Berthelot C."/>
            <person name="Roest Crollius H."/>
            <person name="Guiguen Y."/>
        </authorList>
    </citation>
    <scope>NUCLEOTIDE SEQUENCE</scope>
    <source>
        <strain evidence="1">WJC10195</strain>
    </source>
</reference>
<proteinExistence type="predicted"/>
<evidence type="ECO:0000313" key="1">
    <source>
        <dbReference type="EMBL" id="KAJ8335418.1"/>
    </source>
</evidence>
<sequence>MLSGVVSIGTGAAFLTISKPINSSEHPFSKPTITEQRAVTGNKSLFSCVTRTMGVIRSEGNLGDQDEPAFVSFLGLQQGVEDVLEIRLHLYFRSGMHREPAEKQLNIGLPTEP</sequence>
<evidence type="ECO:0000313" key="2">
    <source>
        <dbReference type="Proteomes" id="UP001152622"/>
    </source>
</evidence>